<gene>
    <name evidence="1" type="ORF">GGR44_002608</name>
</gene>
<dbReference type="Proteomes" id="UP000552757">
    <property type="component" value="Unassembled WGS sequence"/>
</dbReference>
<keyword evidence="1" id="KW-0808">Transferase</keyword>
<comment type="caution">
    <text evidence="1">The sequence shown here is derived from an EMBL/GenBank/DDBJ whole genome shotgun (WGS) entry which is preliminary data.</text>
</comment>
<dbReference type="EC" id="2.7.7.7" evidence="1"/>
<keyword evidence="1" id="KW-0548">Nucleotidyltransferase</keyword>
<dbReference type="GO" id="GO:0009360">
    <property type="term" value="C:DNA polymerase III complex"/>
    <property type="evidence" value="ECO:0007669"/>
    <property type="project" value="TreeGrafter"/>
</dbReference>
<proteinExistence type="predicted"/>
<dbReference type="Pfam" id="PF13177">
    <property type="entry name" value="DNA_pol3_delta2"/>
    <property type="match status" value="1"/>
</dbReference>
<dbReference type="GO" id="GO:0003887">
    <property type="term" value="F:DNA-directed DNA polymerase activity"/>
    <property type="evidence" value="ECO:0007669"/>
    <property type="project" value="UniProtKB-EC"/>
</dbReference>
<evidence type="ECO:0000313" key="2">
    <source>
        <dbReference type="Proteomes" id="UP000552757"/>
    </source>
</evidence>
<dbReference type="AlphaFoldDB" id="A0A7W6DH42"/>
<evidence type="ECO:0000313" key="1">
    <source>
        <dbReference type="EMBL" id="MBB3982928.1"/>
    </source>
</evidence>
<dbReference type="RefSeq" id="WP_183955989.1">
    <property type="nucleotide sequence ID" value="NZ_JACIEB010000006.1"/>
</dbReference>
<dbReference type="GO" id="GO:0006261">
    <property type="term" value="P:DNA-templated DNA replication"/>
    <property type="evidence" value="ECO:0007669"/>
    <property type="project" value="TreeGrafter"/>
</dbReference>
<keyword evidence="2" id="KW-1185">Reference proteome</keyword>
<dbReference type="InterPro" id="IPR027417">
    <property type="entry name" value="P-loop_NTPase"/>
</dbReference>
<reference evidence="1 2" key="1">
    <citation type="submission" date="2020-08" db="EMBL/GenBank/DDBJ databases">
        <title>Genomic Encyclopedia of Type Strains, Phase IV (KMG-IV): sequencing the most valuable type-strain genomes for metagenomic binning, comparative biology and taxonomic classification.</title>
        <authorList>
            <person name="Goeker M."/>
        </authorList>
    </citation>
    <scope>NUCLEOTIDE SEQUENCE [LARGE SCALE GENOMIC DNA]</scope>
    <source>
        <strain evidence="1 2">DSM 29348</strain>
    </source>
</reference>
<dbReference type="InterPro" id="IPR050238">
    <property type="entry name" value="DNA_Rep/Repair_Clamp_Loader"/>
</dbReference>
<accession>A0A7W6DH42</accession>
<sequence>MTFPIGHERQARAMLEQARAGRLHHGWILAGPLGVGKGMFARAMALRLLAEAAGPPPGDDGLSVADDHPIARLIAAGAHPDYADLICLTKDNGDQARNISVDQIRGLSRLISTAPSLSTRRVVVIDSADDMEAPAANALLKTLEEPPTDMVFLLVSHAPARLLPTIRSRCRLLRFDALDDAAMRAVLGAQQPDIQGTELDALLRAAEGSPGRAMAYAGLDIAGLESALERIAAHGDPDNSERLALAKQLGTKPARARYQAFLERAPAFLARAARTRRGASLGRALDHWDEARKLAAGAVILTLEPQSVVFELAGHVAALAPARGGGR</sequence>
<dbReference type="SUPFAM" id="SSF52540">
    <property type="entry name" value="P-loop containing nucleoside triphosphate hydrolases"/>
    <property type="match status" value="1"/>
</dbReference>
<organism evidence="1 2">
    <name type="scientific">Sphingobium fontiphilum</name>
    <dbReference type="NCBI Taxonomy" id="944425"/>
    <lineage>
        <taxon>Bacteria</taxon>
        <taxon>Pseudomonadati</taxon>
        <taxon>Pseudomonadota</taxon>
        <taxon>Alphaproteobacteria</taxon>
        <taxon>Sphingomonadales</taxon>
        <taxon>Sphingomonadaceae</taxon>
        <taxon>Sphingobium</taxon>
    </lineage>
</organism>
<dbReference type="PANTHER" id="PTHR11669:SF8">
    <property type="entry name" value="DNA POLYMERASE III SUBUNIT DELTA"/>
    <property type="match status" value="1"/>
</dbReference>
<protein>
    <submittedName>
        <fullName evidence="1">DNA polymerase-3 subunit delta</fullName>
        <ecNumber evidence="1">2.7.7.7</ecNumber>
    </submittedName>
</protein>
<dbReference type="PANTHER" id="PTHR11669">
    <property type="entry name" value="REPLICATION FACTOR C / DNA POLYMERASE III GAMMA-TAU SUBUNIT"/>
    <property type="match status" value="1"/>
</dbReference>
<dbReference type="Gene3D" id="3.40.50.300">
    <property type="entry name" value="P-loop containing nucleotide triphosphate hydrolases"/>
    <property type="match status" value="1"/>
</dbReference>
<name>A0A7W6DH42_9SPHN</name>
<dbReference type="EMBL" id="JACIEB010000006">
    <property type="protein sequence ID" value="MBB3982928.1"/>
    <property type="molecule type" value="Genomic_DNA"/>
</dbReference>